<evidence type="ECO:0000313" key="2">
    <source>
        <dbReference type="Proteomes" id="UP000318331"/>
    </source>
</evidence>
<reference evidence="1 2" key="1">
    <citation type="submission" date="2019-06" db="EMBL/GenBank/DDBJ databases">
        <title>Sequencing the genomes of 1000 actinobacteria strains.</title>
        <authorList>
            <person name="Klenk H.-P."/>
        </authorList>
    </citation>
    <scope>NUCLEOTIDE SEQUENCE [LARGE SCALE GENOMIC DNA]</scope>
    <source>
        <strain evidence="1 2">DSM 18031</strain>
    </source>
</reference>
<organism evidence="1 2">
    <name type="scientific">Klugiella xanthotipulae</name>
    <dbReference type="NCBI Taxonomy" id="244735"/>
    <lineage>
        <taxon>Bacteria</taxon>
        <taxon>Bacillati</taxon>
        <taxon>Actinomycetota</taxon>
        <taxon>Actinomycetes</taxon>
        <taxon>Micrococcales</taxon>
        <taxon>Microbacteriaceae</taxon>
        <taxon>Klugiella</taxon>
    </lineage>
</organism>
<sequence>MRVSVVVAAVVLLVIGVSGCSGTGRGGNVEEGQDMGLTWQEAKADTQKMELEIAGLIPPDKIVSIEQKETGMLFSCSKTEHNWNGATTITVVPGTEIEPIVKDIEEHYLDSRFDIKTRLNVMGRYEAQLRSPDTAEIYILGEDFVPGTIRIDSGSVCFTLPEGVYPGGDF</sequence>
<gene>
    <name evidence="1" type="ORF">FB466_0822</name>
</gene>
<dbReference type="EMBL" id="VFPN01000001">
    <property type="protein sequence ID" value="TQM66001.1"/>
    <property type="molecule type" value="Genomic_DNA"/>
</dbReference>
<protein>
    <submittedName>
        <fullName evidence="1">Uncharacterized protein</fullName>
    </submittedName>
</protein>
<dbReference type="Proteomes" id="UP000318331">
    <property type="component" value="Unassembled WGS sequence"/>
</dbReference>
<accession>A0A543I631</accession>
<keyword evidence="2" id="KW-1185">Reference proteome</keyword>
<evidence type="ECO:0000313" key="1">
    <source>
        <dbReference type="EMBL" id="TQM66001.1"/>
    </source>
</evidence>
<comment type="caution">
    <text evidence="1">The sequence shown here is derived from an EMBL/GenBank/DDBJ whole genome shotgun (WGS) entry which is preliminary data.</text>
</comment>
<proteinExistence type="predicted"/>
<dbReference type="AlphaFoldDB" id="A0A543I631"/>
<dbReference type="PROSITE" id="PS51257">
    <property type="entry name" value="PROKAR_LIPOPROTEIN"/>
    <property type="match status" value="1"/>
</dbReference>
<name>A0A543I631_9MICO</name>